<sequence length="53" mass="6121">MNKDEDNSLYLLSVSIIPTNQNIIQNAINRNLNILLNKFSLLYLFAVFKFTTS</sequence>
<keyword evidence="2" id="KW-1185">Reference proteome</keyword>
<comment type="caution">
    <text evidence="1">The sequence shown here is derived from an EMBL/GenBank/DDBJ whole genome shotgun (WGS) entry which is preliminary data.</text>
</comment>
<reference evidence="2" key="1">
    <citation type="journal article" date="2019" name="Int. J. Syst. Evol. Microbiol.">
        <title>The Global Catalogue of Microorganisms (GCM) 10K type strain sequencing project: providing services to taxonomists for standard genome sequencing and annotation.</title>
        <authorList>
            <consortium name="The Broad Institute Genomics Platform"/>
            <consortium name="The Broad Institute Genome Sequencing Center for Infectious Disease"/>
            <person name="Wu L."/>
            <person name="Ma J."/>
        </authorList>
    </citation>
    <scope>NUCLEOTIDE SEQUENCE [LARGE SCALE GENOMIC DNA]</scope>
    <source>
        <strain evidence="2">JCM 6486</strain>
    </source>
</reference>
<gene>
    <name evidence="1" type="ORF">GCM10008917_02940</name>
</gene>
<proteinExistence type="predicted"/>
<accession>A0ABP3X8Z7</accession>
<protein>
    <submittedName>
        <fullName evidence="1">Uncharacterized protein</fullName>
    </submittedName>
</protein>
<dbReference type="EMBL" id="BAAACP010000001">
    <property type="protein sequence ID" value="GAA0861473.1"/>
    <property type="molecule type" value="Genomic_DNA"/>
</dbReference>
<evidence type="ECO:0000313" key="2">
    <source>
        <dbReference type="Proteomes" id="UP001400965"/>
    </source>
</evidence>
<name>A0ABP3X8Z7_9FIRM</name>
<evidence type="ECO:0000313" key="1">
    <source>
        <dbReference type="EMBL" id="GAA0861473.1"/>
    </source>
</evidence>
<organism evidence="1 2">
    <name type="scientific">Paraclostridium tenue</name>
    <dbReference type="NCBI Taxonomy" id="1737"/>
    <lineage>
        <taxon>Bacteria</taxon>
        <taxon>Bacillati</taxon>
        <taxon>Bacillota</taxon>
        <taxon>Clostridia</taxon>
        <taxon>Peptostreptococcales</taxon>
        <taxon>Peptostreptococcaceae</taxon>
        <taxon>Paraclostridium</taxon>
    </lineage>
</organism>
<dbReference type="Proteomes" id="UP001400965">
    <property type="component" value="Unassembled WGS sequence"/>
</dbReference>